<proteinExistence type="predicted"/>
<organism evidence="5 6">
    <name type="scientific">Candidatus Eisenbergiella merdipullorum</name>
    <dbReference type="NCBI Taxonomy" id="2838553"/>
    <lineage>
        <taxon>Bacteria</taxon>
        <taxon>Bacillati</taxon>
        <taxon>Bacillota</taxon>
        <taxon>Clostridia</taxon>
        <taxon>Lachnospirales</taxon>
        <taxon>Lachnospiraceae</taxon>
        <taxon>Eisenbergiella</taxon>
    </lineage>
</organism>
<feature type="compositionally biased region" description="Basic residues" evidence="3">
    <location>
        <begin position="401"/>
        <end position="419"/>
    </location>
</feature>
<dbReference type="SUPFAM" id="SSF46785">
    <property type="entry name" value="Winged helix' DNA-binding domain"/>
    <property type="match status" value="1"/>
</dbReference>
<dbReference type="GO" id="GO:0016757">
    <property type="term" value="F:glycosyltransferase activity"/>
    <property type="evidence" value="ECO:0007669"/>
    <property type="project" value="UniProtKB-KW"/>
</dbReference>
<evidence type="ECO:0000256" key="3">
    <source>
        <dbReference type="SAM" id="MobiDB-lite"/>
    </source>
</evidence>
<dbReference type="InterPro" id="IPR036390">
    <property type="entry name" value="WH_DNA-bd_sf"/>
</dbReference>
<reference evidence="5" key="1">
    <citation type="journal article" date="2021" name="PeerJ">
        <title>Extensive microbial diversity within the chicken gut microbiome revealed by metagenomics and culture.</title>
        <authorList>
            <person name="Gilroy R."/>
            <person name="Ravi A."/>
            <person name="Getino M."/>
            <person name="Pursley I."/>
            <person name="Horton D.L."/>
            <person name="Alikhan N.F."/>
            <person name="Baker D."/>
            <person name="Gharbi K."/>
            <person name="Hall N."/>
            <person name="Watson M."/>
            <person name="Adriaenssens E.M."/>
            <person name="Foster-Nyarko E."/>
            <person name="Jarju S."/>
            <person name="Secka A."/>
            <person name="Antonio M."/>
            <person name="Oren A."/>
            <person name="Chaudhuri R.R."/>
            <person name="La Ragione R."/>
            <person name="Hildebrand F."/>
            <person name="Pallen M.J."/>
        </authorList>
    </citation>
    <scope>NUCLEOTIDE SEQUENCE</scope>
    <source>
        <strain evidence="5">CHK179-7159</strain>
    </source>
</reference>
<feature type="compositionally biased region" description="Basic and acidic residues" evidence="3">
    <location>
        <begin position="420"/>
        <end position="429"/>
    </location>
</feature>
<dbReference type="Pfam" id="PF00535">
    <property type="entry name" value="Glycos_transf_2"/>
    <property type="match status" value="1"/>
</dbReference>
<reference evidence="5" key="2">
    <citation type="submission" date="2021-04" db="EMBL/GenBank/DDBJ databases">
        <authorList>
            <person name="Gilroy R."/>
        </authorList>
    </citation>
    <scope>NUCLEOTIDE SEQUENCE</scope>
    <source>
        <strain evidence="5">CHK179-7159</strain>
    </source>
</reference>
<feature type="domain" description="Glycosyltransferase 2-like" evidence="4">
    <location>
        <begin position="6"/>
        <end position="170"/>
    </location>
</feature>
<dbReference type="CDD" id="cd00761">
    <property type="entry name" value="Glyco_tranf_GTA_type"/>
    <property type="match status" value="1"/>
</dbReference>
<evidence type="ECO:0000259" key="4">
    <source>
        <dbReference type="Pfam" id="PF00535"/>
    </source>
</evidence>
<feature type="region of interest" description="Disordered" evidence="3">
    <location>
        <begin position="374"/>
        <end position="429"/>
    </location>
</feature>
<dbReference type="AlphaFoldDB" id="A0A9D2KZ79"/>
<evidence type="ECO:0000313" key="5">
    <source>
        <dbReference type="EMBL" id="HJA92039.1"/>
    </source>
</evidence>
<dbReference type="InterPro" id="IPR001173">
    <property type="entry name" value="Glyco_trans_2-like"/>
</dbReference>
<gene>
    <name evidence="5" type="ORF">H9717_02785</name>
</gene>
<evidence type="ECO:0000313" key="6">
    <source>
        <dbReference type="Proteomes" id="UP000886858"/>
    </source>
</evidence>
<evidence type="ECO:0000256" key="2">
    <source>
        <dbReference type="ARBA" id="ARBA00022679"/>
    </source>
</evidence>
<comment type="caution">
    <text evidence="5">The sequence shown here is derived from an EMBL/GenBank/DDBJ whole genome shotgun (WGS) entry which is preliminary data.</text>
</comment>
<keyword evidence="1" id="KW-0328">Glycosyltransferase</keyword>
<dbReference type="Gene3D" id="3.90.550.10">
    <property type="entry name" value="Spore Coat Polysaccharide Biosynthesis Protein SpsA, Chain A"/>
    <property type="match status" value="1"/>
</dbReference>
<name>A0A9D2KZ79_9FIRM</name>
<sequence length="508" mass="58403">MEQLVSIIVPVYNAEEYLKRCVDSILVQDYPHFELILMDDGSTDGSGAICDAYAKKDARVRVVHKENTGVSDTRNKALDLAEGVYIQFLDSDDWIVPEATRLLVQAMEKYDCEMVISDFYRVSGERLARKGDIEENRVLTRQEFAACMIENPADFYYGVLWNKLFKREIIEANQIRMDVSLSWCEDFLFNLEYIRHASTFYALQVPIYYYVKRRGSLVNQGLSISNTMRMKINIFDYYNEFYKDVYDHEDYADIRLQVYSFLWAAAKDGAVPPAPLPGGRKLGEERRRIRREQVEGDGAVMDQYRFRQLLDYQIDLAAKKNRLTPDEAKTLCALYQCGEFESMRRLAEVADLPLSRLFVALQKLEHKKLVTMTEDKSRGEVAGKSGKTGEMATEGAQEKKGKAKKEKASGKKAGKKKMDKSREEEKKEKNRILLAPEAKDICEDFRQMQKEMKDICFAGFTDEERRAGEELIKRVNENMVRFMVKEEPLQETAEPGQKTAGPAQASGI</sequence>
<dbReference type="PANTHER" id="PTHR22916:SF51">
    <property type="entry name" value="GLYCOSYLTRANSFERASE EPSH-RELATED"/>
    <property type="match status" value="1"/>
</dbReference>
<protein>
    <submittedName>
        <fullName evidence="5">Glycosyltransferase</fullName>
    </submittedName>
</protein>
<dbReference type="InterPro" id="IPR036388">
    <property type="entry name" value="WH-like_DNA-bd_sf"/>
</dbReference>
<dbReference type="Gene3D" id="1.10.10.10">
    <property type="entry name" value="Winged helix-like DNA-binding domain superfamily/Winged helix DNA-binding domain"/>
    <property type="match status" value="1"/>
</dbReference>
<dbReference type="PANTHER" id="PTHR22916">
    <property type="entry name" value="GLYCOSYLTRANSFERASE"/>
    <property type="match status" value="1"/>
</dbReference>
<accession>A0A9D2KZ79</accession>
<dbReference type="Proteomes" id="UP000886858">
    <property type="component" value="Unassembled WGS sequence"/>
</dbReference>
<feature type="region of interest" description="Disordered" evidence="3">
    <location>
        <begin position="486"/>
        <end position="508"/>
    </location>
</feature>
<keyword evidence="2" id="KW-0808">Transferase</keyword>
<dbReference type="EMBL" id="DWYY01000035">
    <property type="protein sequence ID" value="HJA92039.1"/>
    <property type="molecule type" value="Genomic_DNA"/>
</dbReference>
<dbReference type="SUPFAM" id="SSF53448">
    <property type="entry name" value="Nucleotide-diphospho-sugar transferases"/>
    <property type="match status" value="1"/>
</dbReference>
<evidence type="ECO:0000256" key="1">
    <source>
        <dbReference type="ARBA" id="ARBA00022676"/>
    </source>
</evidence>
<dbReference type="InterPro" id="IPR029044">
    <property type="entry name" value="Nucleotide-diphossugar_trans"/>
</dbReference>